<accession>A0ABY7S348</accession>
<organism evidence="1 2">
    <name type="scientific">Psychroserpens ponticola</name>
    <dbReference type="NCBI Taxonomy" id="2932268"/>
    <lineage>
        <taxon>Bacteria</taxon>
        <taxon>Pseudomonadati</taxon>
        <taxon>Bacteroidota</taxon>
        <taxon>Flavobacteriia</taxon>
        <taxon>Flavobacteriales</taxon>
        <taxon>Flavobacteriaceae</taxon>
        <taxon>Psychroserpens</taxon>
    </lineage>
</organism>
<proteinExistence type="predicted"/>
<dbReference type="Proteomes" id="UP001202717">
    <property type="component" value="Chromosome"/>
</dbReference>
<evidence type="ECO:0000313" key="1">
    <source>
        <dbReference type="EMBL" id="WCO03392.1"/>
    </source>
</evidence>
<dbReference type="EMBL" id="CP116221">
    <property type="protein sequence ID" value="WCO03392.1"/>
    <property type="molecule type" value="Genomic_DNA"/>
</dbReference>
<name>A0ABY7S348_9FLAO</name>
<sequence>MSELCLWIDMLEYVNTELNHFNSVEKQLIHNTSISTAIQAIRRKNVLNMATLCKYEQELKKEYEYGKVEYDLTRSKIHEQKRDNYLKYIKEFNAFKNQFYAILKKYRRK</sequence>
<dbReference type="RefSeq" id="WP_249994747.1">
    <property type="nucleotide sequence ID" value="NZ_CP116221.1"/>
</dbReference>
<evidence type="ECO:0000313" key="2">
    <source>
        <dbReference type="Proteomes" id="UP001202717"/>
    </source>
</evidence>
<reference evidence="1 2" key="1">
    <citation type="submission" date="2023-01" db="EMBL/GenBank/DDBJ databases">
        <title>Psychroserpens ponticola sp. nov., isolated from seawater.</title>
        <authorList>
            <person name="Kristyanto S."/>
            <person name="Jung J."/>
            <person name="Kim J.M."/>
            <person name="Jeon C.O."/>
        </authorList>
    </citation>
    <scope>NUCLEOTIDE SEQUENCE [LARGE SCALE GENOMIC DNA]</scope>
    <source>
        <strain evidence="1 2">MSW6</strain>
    </source>
</reference>
<keyword evidence="2" id="KW-1185">Reference proteome</keyword>
<gene>
    <name evidence="1" type="ORF">MUN68_007770</name>
</gene>
<protein>
    <submittedName>
        <fullName evidence="1">Uncharacterized protein</fullName>
    </submittedName>
</protein>